<organism evidence="2">
    <name type="scientific">hydrothermal vent metagenome</name>
    <dbReference type="NCBI Taxonomy" id="652676"/>
    <lineage>
        <taxon>unclassified sequences</taxon>
        <taxon>metagenomes</taxon>
        <taxon>ecological metagenomes</taxon>
    </lineage>
</organism>
<evidence type="ECO:0000313" key="2">
    <source>
        <dbReference type="EMBL" id="VAW99803.1"/>
    </source>
</evidence>
<evidence type="ECO:0000256" key="1">
    <source>
        <dbReference type="SAM" id="Phobius"/>
    </source>
</evidence>
<dbReference type="InterPro" id="IPR011990">
    <property type="entry name" value="TPR-like_helical_dom_sf"/>
</dbReference>
<dbReference type="Gene3D" id="1.25.40.10">
    <property type="entry name" value="Tetratricopeptide repeat domain"/>
    <property type="match status" value="1"/>
</dbReference>
<accession>A0A3B1AIY5</accession>
<keyword evidence="1" id="KW-0812">Transmembrane</keyword>
<keyword evidence="1" id="KW-1133">Transmembrane helix</keyword>
<proteinExistence type="predicted"/>
<dbReference type="SUPFAM" id="SSF48452">
    <property type="entry name" value="TPR-like"/>
    <property type="match status" value="1"/>
</dbReference>
<keyword evidence="1" id="KW-0472">Membrane</keyword>
<gene>
    <name evidence="2" type="ORF">MNBD_GAMMA22-2936</name>
</gene>
<dbReference type="AlphaFoldDB" id="A0A3B1AIY5"/>
<dbReference type="EMBL" id="UOFS01000040">
    <property type="protein sequence ID" value="VAW99803.1"/>
    <property type="molecule type" value="Genomic_DNA"/>
</dbReference>
<sequence>MIALRWFLSYLLPILIITGIAVSYFYRDRLTSNWYQTLSWPVSQITAALQQQKVLLINSEPKYEVNVTSTVQEKSNLDKKLIVQAEKTVIIPDVKLKKITTKKSSENNNIVFCKHHMQPIPCINKTSVDDTNLSILSSDVKALMDYKLKQKSSDNEVLAKTKKSEFKEKSNATKALATTSSHKQTDTSTITLSTSDLRGKTDLILSKQQHSILYQARKAYWGRNISQAKKHYLILAQQISDNPDIHGELGNIFYNGGEVELAIKHYSLAAKLLIKQRYYWKLSRIMPIIAKFNPSKATNIMQLMRTK</sequence>
<reference evidence="2" key="1">
    <citation type="submission" date="2018-06" db="EMBL/GenBank/DDBJ databases">
        <authorList>
            <person name="Zhirakovskaya E."/>
        </authorList>
    </citation>
    <scope>NUCLEOTIDE SEQUENCE</scope>
</reference>
<protein>
    <submittedName>
        <fullName evidence="2">Uncharacterized protein</fullName>
    </submittedName>
</protein>
<feature type="transmembrane region" description="Helical" evidence="1">
    <location>
        <begin position="6"/>
        <end position="26"/>
    </location>
</feature>
<name>A0A3B1AIY5_9ZZZZ</name>